<dbReference type="EMBL" id="MAMP01000026">
    <property type="protein sequence ID" value="OES43380.1"/>
    <property type="molecule type" value="Genomic_DNA"/>
</dbReference>
<dbReference type="SMART" id="SM00530">
    <property type="entry name" value="HTH_XRE"/>
    <property type="match status" value="1"/>
</dbReference>
<accession>A0A1E7DJW4</accession>
<evidence type="ECO:0000313" key="3">
    <source>
        <dbReference type="Proteomes" id="UP000095658"/>
    </source>
</evidence>
<dbReference type="STRING" id="1714016.BA724_14095"/>
<dbReference type="AlphaFoldDB" id="A0A1E7DJW4"/>
<dbReference type="InterPro" id="IPR001387">
    <property type="entry name" value="Cro/C1-type_HTH"/>
</dbReference>
<organism evidence="2 3">
    <name type="scientific">Domibacillus iocasae</name>
    <dbReference type="NCBI Taxonomy" id="1714016"/>
    <lineage>
        <taxon>Bacteria</taxon>
        <taxon>Bacillati</taxon>
        <taxon>Bacillota</taxon>
        <taxon>Bacilli</taxon>
        <taxon>Bacillales</taxon>
        <taxon>Bacillaceae</taxon>
        <taxon>Domibacillus</taxon>
    </lineage>
</organism>
<evidence type="ECO:0000313" key="2">
    <source>
        <dbReference type="EMBL" id="OES43380.1"/>
    </source>
</evidence>
<dbReference type="SUPFAM" id="SSF47413">
    <property type="entry name" value="lambda repressor-like DNA-binding domains"/>
    <property type="match status" value="1"/>
</dbReference>
<dbReference type="CDD" id="cd00093">
    <property type="entry name" value="HTH_XRE"/>
    <property type="match status" value="1"/>
</dbReference>
<comment type="caution">
    <text evidence="2">The sequence shown here is derived from an EMBL/GenBank/DDBJ whole genome shotgun (WGS) entry which is preliminary data.</text>
</comment>
<proteinExistence type="predicted"/>
<dbReference type="Gene3D" id="1.10.260.40">
    <property type="entry name" value="lambda repressor-like DNA-binding domains"/>
    <property type="match status" value="1"/>
</dbReference>
<feature type="domain" description="HTH cro/C1-type" evidence="1">
    <location>
        <begin position="11"/>
        <end position="66"/>
    </location>
</feature>
<reference evidence="2 3" key="1">
    <citation type="submission" date="2016-06" db="EMBL/GenBank/DDBJ databases">
        <title>Domibacillus iocasae genome sequencing.</title>
        <authorList>
            <person name="Verma A."/>
            <person name="Pal Y."/>
            <person name="Ojha A.K."/>
            <person name="Krishnamurthi S."/>
        </authorList>
    </citation>
    <scope>NUCLEOTIDE SEQUENCE [LARGE SCALE GENOMIC DNA]</scope>
    <source>
        <strain evidence="2 3">DSM 29979</strain>
    </source>
</reference>
<dbReference type="PROSITE" id="PS50943">
    <property type="entry name" value="HTH_CROC1"/>
    <property type="match status" value="1"/>
</dbReference>
<name>A0A1E7DJW4_9BACI</name>
<keyword evidence="3" id="KW-1185">Reference proteome</keyword>
<gene>
    <name evidence="2" type="ORF">BA724_14095</name>
</gene>
<dbReference type="Proteomes" id="UP000095658">
    <property type="component" value="Unassembled WGS sequence"/>
</dbReference>
<protein>
    <recommendedName>
        <fullName evidence="1">HTH cro/C1-type domain-containing protein</fullName>
    </recommendedName>
</protein>
<dbReference type="InterPro" id="IPR010982">
    <property type="entry name" value="Lambda_DNA-bd_dom_sf"/>
</dbReference>
<evidence type="ECO:0000259" key="1">
    <source>
        <dbReference type="PROSITE" id="PS50943"/>
    </source>
</evidence>
<sequence>MRIHNALAERMKELADERNKTVTEIGKAGGLRQSTVSEIMQGRSQHPKINTIQQYCNGCGISLAEFFDSELFRIAELPEKEKK</sequence>
<dbReference type="GO" id="GO:0003677">
    <property type="term" value="F:DNA binding"/>
    <property type="evidence" value="ECO:0007669"/>
    <property type="project" value="InterPro"/>
</dbReference>
<dbReference type="RefSeq" id="WP_069939996.1">
    <property type="nucleotide sequence ID" value="NZ_MAMP01000026.1"/>
</dbReference>
<dbReference type="Pfam" id="PF13560">
    <property type="entry name" value="HTH_31"/>
    <property type="match status" value="1"/>
</dbReference>